<proteinExistence type="inferred from homology"/>
<dbReference type="GO" id="GO:0006357">
    <property type="term" value="P:regulation of transcription by RNA polymerase II"/>
    <property type="evidence" value="ECO:0007669"/>
    <property type="project" value="TreeGrafter"/>
</dbReference>
<evidence type="ECO:0000256" key="1">
    <source>
        <dbReference type="ARBA" id="ARBA00004123"/>
    </source>
</evidence>
<evidence type="ECO:0000256" key="7">
    <source>
        <dbReference type="ARBA" id="ARBA00025178"/>
    </source>
</evidence>
<keyword evidence="5" id="KW-0804">Transcription</keyword>
<evidence type="ECO:0000313" key="10">
    <source>
        <dbReference type="Proteomes" id="UP000799437"/>
    </source>
</evidence>
<dbReference type="InterPro" id="IPR012423">
    <property type="entry name" value="Eaf7/MRGBP"/>
</dbReference>
<evidence type="ECO:0000256" key="4">
    <source>
        <dbReference type="ARBA" id="ARBA00023015"/>
    </source>
</evidence>
<keyword evidence="6" id="KW-0539">Nucleus</keyword>
<dbReference type="GeneID" id="54484430"/>
<dbReference type="AlphaFoldDB" id="A0A6A6WJY9"/>
<dbReference type="GO" id="GO:0006325">
    <property type="term" value="P:chromatin organization"/>
    <property type="evidence" value="ECO:0007669"/>
    <property type="project" value="UniProtKB-KW"/>
</dbReference>
<sequence length="279" mass="30789">MPPRKRAKVSAATTPLAESQPKTPIDTTATAASPQTEQSPKDLANDPWTDDQESLLFKNLIRYKPTGMHKHFRMLSISRDLRSHGYTGSASSHTRIPGIWRKLNALYDLETLDDRENGHNFAEDPDPEDADDEDQMPSFELPDDEFGDLMWARRFPPSDAERSSSPELPELQFGRDDARPISLGQGSVGSDEKEEEVEVQSSPPAKKGRAAKLSGRGVKGKAASAGRNSKAQSAVSDSVGDDEEDGEDEDEAEEESEPEDTKGGQRANKVRATRRTRKR</sequence>
<feature type="region of interest" description="Disordered" evidence="8">
    <location>
        <begin position="1"/>
        <end position="49"/>
    </location>
</feature>
<evidence type="ECO:0000256" key="8">
    <source>
        <dbReference type="SAM" id="MobiDB-lite"/>
    </source>
</evidence>
<evidence type="ECO:0008006" key="11">
    <source>
        <dbReference type="Google" id="ProtNLM"/>
    </source>
</evidence>
<dbReference type="PANTHER" id="PTHR13581">
    <property type="entry name" value="MRG-BINDING PROTEIN"/>
    <property type="match status" value="1"/>
</dbReference>
<accession>A0A6A6WJY9</accession>
<dbReference type="Proteomes" id="UP000799437">
    <property type="component" value="Unassembled WGS sequence"/>
</dbReference>
<dbReference type="EMBL" id="ML996566">
    <property type="protein sequence ID" value="KAF2762387.1"/>
    <property type="molecule type" value="Genomic_DNA"/>
</dbReference>
<feature type="compositionally biased region" description="Polar residues" evidence="8">
    <location>
        <begin position="11"/>
        <end position="38"/>
    </location>
</feature>
<dbReference type="OrthoDB" id="5595141at2759"/>
<feature type="region of interest" description="Disordered" evidence="8">
    <location>
        <begin position="116"/>
        <end position="279"/>
    </location>
</feature>
<reference evidence="9" key="1">
    <citation type="journal article" date="2020" name="Stud. Mycol.">
        <title>101 Dothideomycetes genomes: a test case for predicting lifestyles and emergence of pathogens.</title>
        <authorList>
            <person name="Haridas S."/>
            <person name="Albert R."/>
            <person name="Binder M."/>
            <person name="Bloem J."/>
            <person name="Labutti K."/>
            <person name="Salamov A."/>
            <person name="Andreopoulos B."/>
            <person name="Baker S."/>
            <person name="Barry K."/>
            <person name="Bills G."/>
            <person name="Bluhm B."/>
            <person name="Cannon C."/>
            <person name="Castanera R."/>
            <person name="Culley D."/>
            <person name="Daum C."/>
            <person name="Ezra D."/>
            <person name="Gonzalez J."/>
            <person name="Henrissat B."/>
            <person name="Kuo A."/>
            <person name="Liang C."/>
            <person name="Lipzen A."/>
            <person name="Lutzoni F."/>
            <person name="Magnuson J."/>
            <person name="Mondo S."/>
            <person name="Nolan M."/>
            <person name="Ohm R."/>
            <person name="Pangilinan J."/>
            <person name="Park H.-J."/>
            <person name="Ramirez L."/>
            <person name="Alfaro M."/>
            <person name="Sun H."/>
            <person name="Tritt A."/>
            <person name="Yoshinaga Y."/>
            <person name="Zwiers L.-H."/>
            <person name="Turgeon B."/>
            <person name="Goodwin S."/>
            <person name="Spatafora J."/>
            <person name="Crous P."/>
            <person name="Grigoriev I."/>
        </authorList>
    </citation>
    <scope>NUCLEOTIDE SEQUENCE</scope>
    <source>
        <strain evidence="9">CBS 121739</strain>
    </source>
</reference>
<evidence type="ECO:0000256" key="5">
    <source>
        <dbReference type="ARBA" id="ARBA00023163"/>
    </source>
</evidence>
<keyword evidence="4" id="KW-0805">Transcription regulation</keyword>
<comment type="subcellular location">
    <subcellularLocation>
        <location evidence="1">Nucleus</location>
    </subcellularLocation>
</comment>
<dbReference type="GO" id="GO:0005634">
    <property type="term" value="C:nucleus"/>
    <property type="evidence" value="ECO:0007669"/>
    <property type="project" value="UniProtKB-SubCell"/>
</dbReference>
<comment type="function">
    <text evidence="7">Component of the NuA4 histone acetyltransferase complex which is involved in transcriptional activation of selected genes principally by acetylation of nucleosomal histone H4 and H2A. The NuA4 complex is also involved in DNA repair.</text>
</comment>
<dbReference type="Pfam" id="PF07904">
    <property type="entry name" value="Eaf7"/>
    <property type="match status" value="1"/>
</dbReference>
<keyword evidence="3" id="KW-0156">Chromatin regulator</keyword>
<dbReference type="GO" id="GO:0035267">
    <property type="term" value="C:NuA4 histone acetyltransferase complex"/>
    <property type="evidence" value="ECO:0007669"/>
    <property type="project" value="TreeGrafter"/>
</dbReference>
<feature type="compositionally biased region" description="Basic residues" evidence="8">
    <location>
        <begin position="268"/>
        <end position="279"/>
    </location>
</feature>
<organism evidence="9 10">
    <name type="scientific">Pseudovirgaria hyperparasitica</name>
    <dbReference type="NCBI Taxonomy" id="470096"/>
    <lineage>
        <taxon>Eukaryota</taxon>
        <taxon>Fungi</taxon>
        <taxon>Dikarya</taxon>
        <taxon>Ascomycota</taxon>
        <taxon>Pezizomycotina</taxon>
        <taxon>Dothideomycetes</taxon>
        <taxon>Dothideomycetes incertae sedis</taxon>
        <taxon>Acrospermales</taxon>
        <taxon>Acrospermaceae</taxon>
        <taxon>Pseudovirgaria</taxon>
    </lineage>
</organism>
<feature type="compositionally biased region" description="Acidic residues" evidence="8">
    <location>
        <begin position="123"/>
        <end position="147"/>
    </location>
</feature>
<evidence type="ECO:0000256" key="6">
    <source>
        <dbReference type="ARBA" id="ARBA00023242"/>
    </source>
</evidence>
<keyword evidence="10" id="KW-1185">Reference proteome</keyword>
<comment type="similarity">
    <text evidence="2">Belongs to the EAF7 family.</text>
</comment>
<name>A0A6A6WJY9_9PEZI</name>
<gene>
    <name evidence="9" type="ORF">EJ05DRAFT_473302</name>
</gene>
<evidence type="ECO:0000256" key="3">
    <source>
        <dbReference type="ARBA" id="ARBA00022853"/>
    </source>
</evidence>
<evidence type="ECO:0000313" key="9">
    <source>
        <dbReference type="EMBL" id="KAF2762387.1"/>
    </source>
</evidence>
<dbReference type="PANTHER" id="PTHR13581:SF5">
    <property type="entry name" value="MRG_MORF4L-BINDING PROTEIN"/>
    <property type="match status" value="1"/>
</dbReference>
<protein>
    <recommendedName>
        <fullName evidence="11">CT20-domain-containing protein</fullName>
    </recommendedName>
</protein>
<feature type="compositionally biased region" description="Acidic residues" evidence="8">
    <location>
        <begin position="239"/>
        <end position="258"/>
    </location>
</feature>
<evidence type="ECO:0000256" key="2">
    <source>
        <dbReference type="ARBA" id="ARBA00007117"/>
    </source>
</evidence>
<dbReference type="RefSeq" id="XP_033604838.1">
    <property type="nucleotide sequence ID" value="XM_033743376.1"/>
</dbReference>